<proteinExistence type="predicted"/>
<dbReference type="AlphaFoldDB" id="A0A7J5B552"/>
<comment type="caution">
    <text evidence="2">The sequence shown here is derived from an EMBL/GenBank/DDBJ whole genome shotgun (WGS) entry which is preliminary data.</text>
</comment>
<accession>A0A7J5B552</accession>
<dbReference type="RefSeq" id="WP_151421877.1">
    <property type="nucleotide sequence ID" value="NZ_WBJX01000001.1"/>
</dbReference>
<keyword evidence="1" id="KW-0472">Membrane</keyword>
<keyword evidence="3" id="KW-1185">Reference proteome</keyword>
<protein>
    <submittedName>
        <fullName evidence="2">Uncharacterized protein</fullName>
    </submittedName>
</protein>
<dbReference type="EMBL" id="WBJX01000001">
    <property type="protein sequence ID" value="KAB1638821.1"/>
    <property type="molecule type" value="Genomic_DNA"/>
</dbReference>
<keyword evidence="1" id="KW-1133">Transmembrane helix</keyword>
<gene>
    <name evidence="2" type="ORF">F8O03_00200</name>
</gene>
<feature type="transmembrane region" description="Helical" evidence="1">
    <location>
        <begin position="104"/>
        <end position="136"/>
    </location>
</feature>
<dbReference type="Proteomes" id="UP000490386">
    <property type="component" value="Unassembled WGS sequence"/>
</dbReference>
<feature type="transmembrane region" description="Helical" evidence="1">
    <location>
        <begin position="20"/>
        <end position="40"/>
    </location>
</feature>
<organism evidence="2 3">
    <name type="scientific">Pseudoclavibacter terrae</name>
    <dbReference type="NCBI Taxonomy" id="1530195"/>
    <lineage>
        <taxon>Bacteria</taxon>
        <taxon>Bacillati</taxon>
        <taxon>Actinomycetota</taxon>
        <taxon>Actinomycetes</taxon>
        <taxon>Micrococcales</taxon>
        <taxon>Microbacteriaceae</taxon>
        <taxon>Pseudoclavibacter</taxon>
    </lineage>
</organism>
<name>A0A7J5B552_9MICO</name>
<evidence type="ECO:0000256" key="1">
    <source>
        <dbReference type="SAM" id="Phobius"/>
    </source>
</evidence>
<evidence type="ECO:0000313" key="3">
    <source>
        <dbReference type="Proteomes" id="UP000490386"/>
    </source>
</evidence>
<feature type="transmembrane region" description="Helical" evidence="1">
    <location>
        <begin position="60"/>
        <end position="83"/>
    </location>
</feature>
<sequence>MMSASAGAERGWVLRAAVRAGLLTVIAGFLAYMLLIFPGAAAASDVDRDSAEGARLAGTLIPIAVASIAAALVLGVWLTLDVARAISLSFRRAGSRGERMRLRASLPWVAALAVLAAVGCATLSVAVIVDSIVAGIGVDADQTKYWGSTGAIIGDAFGAACIPFVLATGVALVTWTIRAATKLDRHAKPAGSSVAT</sequence>
<evidence type="ECO:0000313" key="2">
    <source>
        <dbReference type="EMBL" id="KAB1638821.1"/>
    </source>
</evidence>
<reference evidence="2 3" key="1">
    <citation type="submission" date="2019-09" db="EMBL/GenBank/DDBJ databases">
        <title>Phylogeny of genus Pseudoclavibacter and closely related genus.</title>
        <authorList>
            <person name="Li Y."/>
        </authorList>
    </citation>
    <scope>NUCLEOTIDE SEQUENCE [LARGE SCALE GENOMIC DNA]</scope>
    <source>
        <strain evidence="2 3">THG-MD12</strain>
    </source>
</reference>
<keyword evidence="1" id="KW-0812">Transmembrane</keyword>
<dbReference type="OrthoDB" id="5118027at2"/>
<feature type="transmembrane region" description="Helical" evidence="1">
    <location>
        <begin position="156"/>
        <end position="177"/>
    </location>
</feature>